<dbReference type="EMBL" id="BSPV01000009">
    <property type="protein sequence ID" value="GLT15649.1"/>
    <property type="molecule type" value="Genomic_DNA"/>
</dbReference>
<dbReference type="RefSeq" id="WP_089123326.1">
    <property type="nucleotide sequence ID" value="NZ_BSPV01000009.1"/>
</dbReference>
<evidence type="ECO:0000313" key="5">
    <source>
        <dbReference type="Proteomes" id="UP000319828"/>
    </source>
</evidence>
<dbReference type="InterPro" id="IPR006660">
    <property type="entry name" value="Arsenate_reductase-like"/>
</dbReference>
<dbReference type="OrthoDB" id="9803749at2"/>
<keyword evidence="6" id="KW-1185">Reference proteome</keyword>
<dbReference type="CDD" id="cd03035">
    <property type="entry name" value="ArsC_Yffb"/>
    <property type="match status" value="1"/>
</dbReference>
<dbReference type="SUPFAM" id="SSF52833">
    <property type="entry name" value="Thioredoxin-like"/>
    <property type="match status" value="1"/>
</dbReference>
<organism evidence="4 5">
    <name type="scientific">Vibrio algivorus</name>
    <dbReference type="NCBI Taxonomy" id="1667024"/>
    <lineage>
        <taxon>Bacteria</taxon>
        <taxon>Pseudomonadati</taxon>
        <taxon>Pseudomonadota</taxon>
        <taxon>Gammaproteobacteria</taxon>
        <taxon>Vibrionales</taxon>
        <taxon>Vibrionaceae</taxon>
        <taxon>Vibrio</taxon>
    </lineage>
</organism>
<comment type="caution">
    <text evidence="4">The sequence shown here is derived from an EMBL/GenBank/DDBJ whole genome shotgun (WGS) entry which is preliminary data.</text>
</comment>
<reference evidence="4 5" key="3">
    <citation type="submission" date="2019-07" db="EMBL/GenBank/DDBJ databases">
        <title>The draft genome sequence of Vibrio algivorus M1486.</title>
        <authorList>
            <person name="Meng X."/>
        </authorList>
    </citation>
    <scope>NUCLEOTIDE SEQUENCE [LARGE SCALE GENOMIC DNA]</scope>
    <source>
        <strain evidence="4 5">M1486</strain>
    </source>
</reference>
<proteinExistence type="inferred from homology"/>
<evidence type="ECO:0000256" key="2">
    <source>
        <dbReference type="PROSITE-ProRule" id="PRU01282"/>
    </source>
</evidence>
<accession>A0A557PAD6</accession>
<dbReference type="InterPro" id="IPR006504">
    <property type="entry name" value="Tscrpt_reg_Spx/MgsR"/>
</dbReference>
<evidence type="ECO:0000313" key="4">
    <source>
        <dbReference type="EMBL" id="TVO37618.1"/>
    </source>
</evidence>
<dbReference type="PROSITE" id="PS51353">
    <property type="entry name" value="ARSC"/>
    <property type="match status" value="1"/>
</dbReference>
<dbReference type="EMBL" id="VMKJ01000009">
    <property type="protein sequence ID" value="TVO37618.1"/>
    <property type="molecule type" value="Genomic_DNA"/>
</dbReference>
<protein>
    <submittedName>
        <fullName evidence="4">ArsC family reductase</fullName>
    </submittedName>
    <submittedName>
        <fullName evidence="3">Arsenate reductase</fullName>
    </submittedName>
</protein>
<dbReference type="Gene3D" id="3.40.30.10">
    <property type="entry name" value="Glutaredoxin"/>
    <property type="match status" value="1"/>
</dbReference>
<dbReference type="NCBIfam" id="TIGR01617">
    <property type="entry name" value="arsC_related"/>
    <property type="match status" value="1"/>
</dbReference>
<evidence type="ECO:0000313" key="6">
    <source>
        <dbReference type="Proteomes" id="UP001157156"/>
    </source>
</evidence>
<dbReference type="AlphaFoldDB" id="A0A557PAD6"/>
<reference evidence="3" key="1">
    <citation type="journal article" date="2014" name="Int. J. Syst. Evol. Microbiol.">
        <title>Complete genome of a new Firmicutes species belonging to the dominant human colonic microbiota ('Ruminococcus bicirculans') reveals two chromosomes and a selective capacity to utilize plant glucans.</title>
        <authorList>
            <consortium name="NISC Comparative Sequencing Program"/>
            <person name="Wegmann U."/>
            <person name="Louis P."/>
            <person name="Goesmann A."/>
            <person name="Henrissat B."/>
            <person name="Duncan S.H."/>
            <person name="Flint H.J."/>
        </authorList>
    </citation>
    <scope>NUCLEOTIDE SEQUENCE</scope>
    <source>
        <strain evidence="3">NBRC 111146</strain>
    </source>
</reference>
<reference evidence="3" key="4">
    <citation type="submission" date="2023-01" db="EMBL/GenBank/DDBJ databases">
        <title>Draft genome sequence of Vibrio algivorus strain NBRC 111146.</title>
        <authorList>
            <person name="Sun Q."/>
            <person name="Mori K."/>
        </authorList>
    </citation>
    <scope>NUCLEOTIDE SEQUENCE</scope>
    <source>
        <strain evidence="3">NBRC 111146</strain>
    </source>
</reference>
<dbReference type="PANTHER" id="PTHR30041:SF8">
    <property type="entry name" value="PROTEIN YFFB"/>
    <property type="match status" value="1"/>
</dbReference>
<dbReference type="InterPro" id="IPR036249">
    <property type="entry name" value="Thioredoxin-like_sf"/>
</dbReference>
<dbReference type="Pfam" id="PF03960">
    <property type="entry name" value="ArsC"/>
    <property type="match status" value="1"/>
</dbReference>
<evidence type="ECO:0000313" key="3">
    <source>
        <dbReference type="EMBL" id="GLT15649.1"/>
    </source>
</evidence>
<evidence type="ECO:0000256" key="1">
    <source>
        <dbReference type="ARBA" id="ARBA00007198"/>
    </source>
</evidence>
<dbReference type="PANTHER" id="PTHR30041">
    <property type="entry name" value="ARSENATE REDUCTASE"/>
    <property type="match status" value="1"/>
</dbReference>
<reference evidence="6" key="2">
    <citation type="journal article" date="2019" name="Int. J. Syst. Evol. Microbiol.">
        <title>The Global Catalogue of Microorganisms (GCM) 10K type strain sequencing project: providing services to taxonomists for standard genome sequencing and annotation.</title>
        <authorList>
            <consortium name="The Broad Institute Genomics Platform"/>
            <consortium name="The Broad Institute Genome Sequencing Center for Infectious Disease"/>
            <person name="Wu L."/>
            <person name="Ma J."/>
        </authorList>
    </citation>
    <scope>NUCLEOTIDE SEQUENCE [LARGE SCALE GENOMIC DNA]</scope>
    <source>
        <strain evidence="6">NBRC 111146</strain>
    </source>
</reference>
<sequence length="114" mass="13035">MITMYGIPNCDTIKKAKKWLEAEGIDYHFHDYRKSGIDAELITSFFQKFGWEAVVNKRGTTYRQLSDEQKNTLNQNSAISLLTENPAMIKRPILITESTAIIGFKAADYEAQLK</sequence>
<dbReference type="Proteomes" id="UP001157156">
    <property type="component" value="Unassembled WGS sequence"/>
</dbReference>
<gene>
    <name evidence="4" type="ORF">FOF44_06610</name>
    <name evidence="3" type="ORF">GCM10007931_26240</name>
</gene>
<dbReference type="NCBIfam" id="NF008107">
    <property type="entry name" value="PRK10853.1"/>
    <property type="match status" value="1"/>
</dbReference>
<dbReference type="Proteomes" id="UP000319828">
    <property type="component" value="Unassembled WGS sequence"/>
</dbReference>
<comment type="similarity">
    <text evidence="1 2">Belongs to the ArsC family.</text>
</comment>
<name>A0A557PAD6_9VIBR</name>